<accession>A0A368G8W2</accession>
<gene>
    <name evidence="9" type="ORF">ANCCAN_14651</name>
</gene>
<dbReference type="GO" id="GO:0019905">
    <property type="term" value="F:syntaxin binding"/>
    <property type="evidence" value="ECO:0007669"/>
    <property type="project" value="TreeGrafter"/>
</dbReference>
<evidence type="ECO:0000256" key="6">
    <source>
        <dbReference type="ARBA" id="ARBA00023136"/>
    </source>
</evidence>
<dbReference type="PANTHER" id="PTHR13768">
    <property type="entry name" value="SOLUBLE NSF ATTACHMENT PROTEIN SNAP"/>
    <property type="match status" value="1"/>
</dbReference>
<evidence type="ECO:0000313" key="9">
    <source>
        <dbReference type="EMBL" id="RCN39445.1"/>
    </source>
</evidence>
<evidence type="ECO:0000256" key="4">
    <source>
        <dbReference type="ARBA" id="ARBA00022892"/>
    </source>
</evidence>
<dbReference type="SUPFAM" id="SSF48452">
    <property type="entry name" value="TPR-like"/>
    <property type="match status" value="1"/>
</dbReference>
<dbReference type="Gene3D" id="1.25.40.10">
    <property type="entry name" value="Tetratricopeptide repeat domain"/>
    <property type="match status" value="1"/>
</dbReference>
<dbReference type="GO" id="GO:0005483">
    <property type="term" value="F:soluble NSF attachment protein activity"/>
    <property type="evidence" value="ECO:0007669"/>
    <property type="project" value="TreeGrafter"/>
</dbReference>
<evidence type="ECO:0000256" key="2">
    <source>
        <dbReference type="ARBA" id="ARBA00010050"/>
    </source>
</evidence>
<dbReference type="GO" id="GO:0006886">
    <property type="term" value="P:intracellular protein transport"/>
    <property type="evidence" value="ECO:0007669"/>
    <property type="project" value="InterPro"/>
</dbReference>
<reference evidence="9 10" key="1">
    <citation type="submission" date="2014-10" db="EMBL/GenBank/DDBJ databases">
        <title>Draft genome of the hookworm Ancylostoma caninum.</title>
        <authorList>
            <person name="Mitreva M."/>
        </authorList>
    </citation>
    <scope>NUCLEOTIDE SEQUENCE [LARGE SCALE GENOMIC DNA]</scope>
    <source>
        <strain evidence="9 10">Baltimore</strain>
    </source>
</reference>
<dbReference type="GO" id="GO:0031201">
    <property type="term" value="C:SNARE complex"/>
    <property type="evidence" value="ECO:0007669"/>
    <property type="project" value="TreeGrafter"/>
</dbReference>
<sequence length="248" mass="27614">PQSFQVITSIVKATVRAVWLYSCNDRFRAREGAAMLLRDAGDSAAAFPLFEKAIDQYAESGSLDTAAMTVEKAAKVIVLQEPEQAIKLYEKGLALVQQSDRSKMAGEFLSQITRLNLRLERYGEAAKAIRDEIEKYVEVKEAGRVGQLTIALVLVQLAQGDSVAAAKWYQWVLEQCPEFEFTDDARACRQLIGGWEGGDDEQFQNVLKDGVLRSMDNEYLRLMKKLHAPQGNCESANAEGDEDEADLK</sequence>
<evidence type="ECO:0000256" key="7">
    <source>
        <dbReference type="ARBA" id="ARBA00040047"/>
    </source>
</evidence>
<keyword evidence="5" id="KW-0653">Protein transport</keyword>
<dbReference type="Proteomes" id="UP000252519">
    <property type="component" value="Unassembled WGS sequence"/>
</dbReference>
<dbReference type="GO" id="GO:0016192">
    <property type="term" value="P:vesicle-mediated transport"/>
    <property type="evidence" value="ECO:0007669"/>
    <property type="project" value="UniProtKB-KW"/>
</dbReference>
<dbReference type="OrthoDB" id="26569at2759"/>
<evidence type="ECO:0000256" key="5">
    <source>
        <dbReference type="ARBA" id="ARBA00022927"/>
    </source>
</evidence>
<name>A0A368G8W2_ANCCA</name>
<keyword evidence="10" id="KW-1185">Reference proteome</keyword>
<feature type="non-terminal residue" evidence="9">
    <location>
        <position position="1"/>
    </location>
</feature>
<organism evidence="9 10">
    <name type="scientific">Ancylostoma caninum</name>
    <name type="common">Dog hookworm</name>
    <dbReference type="NCBI Taxonomy" id="29170"/>
    <lineage>
        <taxon>Eukaryota</taxon>
        <taxon>Metazoa</taxon>
        <taxon>Ecdysozoa</taxon>
        <taxon>Nematoda</taxon>
        <taxon>Chromadorea</taxon>
        <taxon>Rhabditida</taxon>
        <taxon>Rhabditina</taxon>
        <taxon>Rhabditomorpha</taxon>
        <taxon>Strongyloidea</taxon>
        <taxon>Ancylostomatidae</taxon>
        <taxon>Ancylostomatinae</taxon>
        <taxon>Ancylostoma</taxon>
    </lineage>
</organism>
<comment type="caution">
    <text evidence="9">The sequence shown here is derived from an EMBL/GenBank/DDBJ whole genome shotgun (WGS) entry which is preliminary data.</text>
</comment>
<dbReference type="PANTHER" id="PTHR13768:SF2">
    <property type="entry name" value="GAMMA-SOLUBLE NSF ATTACHMENT PROTEIN"/>
    <property type="match status" value="1"/>
</dbReference>
<evidence type="ECO:0000256" key="8">
    <source>
        <dbReference type="ARBA" id="ARBA00042485"/>
    </source>
</evidence>
<dbReference type="GO" id="GO:0005774">
    <property type="term" value="C:vacuolar membrane"/>
    <property type="evidence" value="ECO:0007669"/>
    <property type="project" value="TreeGrafter"/>
</dbReference>
<keyword evidence="4" id="KW-0931">ER-Golgi transport</keyword>
<evidence type="ECO:0000313" key="10">
    <source>
        <dbReference type="Proteomes" id="UP000252519"/>
    </source>
</evidence>
<evidence type="ECO:0000256" key="1">
    <source>
        <dbReference type="ARBA" id="ARBA00004170"/>
    </source>
</evidence>
<dbReference type="STRING" id="29170.A0A368G8W2"/>
<dbReference type="InterPro" id="IPR000744">
    <property type="entry name" value="NSF_attach"/>
</dbReference>
<protein>
    <recommendedName>
        <fullName evidence="7">Gamma-soluble NSF attachment protein</fullName>
    </recommendedName>
    <alternativeName>
        <fullName evidence="8">N-ethylmaleimide-sensitive factor attachment protein gamma</fullName>
    </alternativeName>
</protein>
<proteinExistence type="inferred from homology"/>
<comment type="similarity">
    <text evidence="2">Belongs to the SNAP family.</text>
</comment>
<dbReference type="AlphaFoldDB" id="A0A368G8W2"/>
<dbReference type="InterPro" id="IPR011990">
    <property type="entry name" value="TPR-like_helical_dom_sf"/>
</dbReference>
<evidence type="ECO:0000256" key="3">
    <source>
        <dbReference type="ARBA" id="ARBA00022448"/>
    </source>
</evidence>
<comment type="subcellular location">
    <subcellularLocation>
        <location evidence="1">Membrane</location>
        <topology evidence="1">Peripheral membrane protein</topology>
    </subcellularLocation>
</comment>
<dbReference type="Pfam" id="PF14938">
    <property type="entry name" value="SNAP"/>
    <property type="match status" value="1"/>
</dbReference>
<keyword evidence="6" id="KW-0472">Membrane</keyword>
<keyword evidence="3" id="KW-0813">Transport</keyword>
<dbReference type="EMBL" id="JOJR01000338">
    <property type="protein sequence ID" value="RCN39445.1"/>
    <property type="molecule type" value="Genomic_DNA"/>
</dbReference>